<reference evidence="10" key="1">
    <citation type="journal article" date="2019" name="Int. J. Syst. Evol. Microbiol.">
        <title>The Global Catalogue of Microorganisms (GCM) 10K type strain sequencing project: providing services to taxonomists for standard genome sequencing and annotation.</title>
        <authorList>
            <consortium name="The Broad Institute Genomics Platform"/>
            <consortium name="The Broad Institute Genome Sequencing Center for Infectious Disease"/>
            <person name="Wu L."/>
            <person name="Ma J."/>
        </authorList>
    </citation>
    <scope>NUCLEOTIDE SEQUENCE [LARGE SCALE GENOMIC DNA]</scope>
    <source>
        <strain evidence="10">JCM 30346</strain>
    </source>
</reference>
<evidence type="ECO:0000259" key="8">
    <source>
        <dbReference type="Pfam" id="PF02687"/>
    </source>
</evidence>
<proteinExistence type="inferred from homology"/>
<organism evidence="9 10">
    <name type="scientific">Sphaerisporangium aureirubrum</name>
    <dbReference type="NCBI Taxonomy" id="1544736"/>
    <lineage>
        <taxon>Bacteria</taxon>
        <taxon>Bacillati</taxon>
        <taxon>Actinomycetota</taxon>
        <taxon>Actinomycetes</taxon>
        <taxon>Streptosporangiales</taxon>
        <taxon>Streptosporangiaceae</taxon>
        <taxon>Sphaerisporangium</taxon>
    </lineage>
</organism>
<feature type="transmembrane region" description="Helical" evidence="7">
    <location>
        <begin position="411"/>
        <end position="432"/>
    </location>
</feature>
<evidence type="ECO:0000256" key="2">
    <source>
        <dbReference type="ARBA" id="ARBA00022475"/>
    </source>
</evidence>
<feature type="transmembrane region" description="Helical" evidence="7">
    <location>
        <begin position="292"/>
        <end position="317"/>
    </location>
</feature>
<keyword evidence="5 7" id="KW-0472">Membrane</keyword>
<dbReference type="Pfam" id="PF02687">
    <property type="entry name" value="FtsX"/>
    <property type="match status" value="2"/>
</dbReference>
<name>A0ABW1NM76_9ACTN</name>
<feature type="domain" description="ABC3 transporter permease C-terminal" evidence="8">
    <location>
        <begin position="250"/>
        <end position="366"/>
    </location>
</feature>
<feature type="transmembrane region" description="Helical" evidence="7">
    <location>
        <begin position="741"/>
        <end position="768"/>
    </location>
</feature>
<evidence type="ECO:0000313" key="10">
    <source>
        <dbReference type="Proteomes" id="UP001596137"/>
    </source>
</evidence>
<dbReference type="InterPro" id="IPR003838">
    <property type="entry name" value="ABC3_permease_C"/>
</dbReference>
<comment type="caution">
    <text evidence="9">The sequence shown here is derived from an EMBL/GenBank/DDBJ whole genome shotgun (WGS) entry which is preliminary data.</text>
</comment>
<dbReference type="PANTHER" id="PTHR30572:SF4">
    <property type="entry name" value="ABC TRANSPORTER PERMEASE YTRF"/>
    <property type="match status" value="1"/>
</dbReference>
<keyword evidence="2" id="KW-1003">Cell membrane</keyword>
<evidence type="ECO:0000313" key="9">
    <source>
        <dbReference type="EMBL" id="MFC6084489.1"/>
    </source>
</evidence>
<keyword evidence="10" id="KW-1185">Reference proteome</keyword>
<dbReference type="Proteomes" id="UP001596137">
    <property type="component" value="Unassembled WGS sequence"/>
</dbReference>
<comment type="similarity">
    <text evidence="6">Belongs to the ABC-4 integral membrane protein family.</text>
</comment>
<evidence type="ECO:0000256" key="3">
    <source>
        <dbReference type="ARBA" id="ARBA00022692"/>
    </source>
</evidence>
<feature type="transmembrane region" description="Helical" evidence="7">
    <location>
        <begin position="249"/>
        <end position="271"/>
    </location>
</feature>
<protein>
    <submittedName>
        <fullName evidence="9">ABC transporter permease</fullName>
    </submittedName>
</protein>
<evidence type="ECO:0000256" key="1">
    <source>
        <dbReference type="ARBA" id="ARBA00004651"/>
    </source>
</evidence>
<keyword evidence="3 7" id="KW-0812">Transmembrane</keyword>
<keyword evidence="4 7" id="KW-1133">Transmembrane helix</keyword>
<evidence type="ECO:0000256" key="4">
    <source>
        <dbReference type="ARBA" id="ARBA00022989"/>
    </source>
</evidence>
<feature type="domain" description="ABC3 transporter permease C-terminal" evidence="8">
    <location>
        <begin position="692"/>
        <end position="802"/>
    </location>
</feature>
<comment type="subcellular location">
    <subcellularLocation>
        <location evidence="1">Cell membrane</location>
        <topology evidence="1">Multi-pass membrane protein</topology>
    </subcellularLocation>
</comment>
<feature type="transmembrane region" description="Helical" evidence="7">
    <location>
        <begin position="780"/>
        <end position="803"/>
    </location>
</feature>
<dbReference type="EMBL" id="JBHSRF010000043">
    <property type="protein sequence ID" value="MFC6084489.1"/>
    <property type="molecule type" value="Genomic_DNA"/>
</dbReference>
<sequence>MIGVIRGSLAGRWSGLAGSILAVALGVALSAAAGLALASAYGAPDRPPRWYVSPDVVVAGPRAVGGTALPPEERGHVPADAAARLAGVDGASRVIVDRAGHARLGQASEAHPWTAAAVHPYSLVSGEPPVTGEQIVVAASAGHRPGDRVTVDTVDGARRFTVSGVLRSDAPPVLYVTDATALRLSRGRIAAVALFASPGTDAAALATGVRAALAGRPALRVLTGDARRAAEPDPDEGLMLAAGTLLGEMAGISAFVSAFVVAGTFAFTVNQRRREFALLRVAGATPRQVRRLVLGEACCVGVLGGVAGCVLGVVIAPPLAHWLADAGLAPDGFTARVVWWPLAAAFALGLVMAVIGAWAAARRAGRVRPVEALRDSAAESRAMTPARWVCGLACVAGAVPLAPLLRAPEGAAYLLVVAMLLILGCALLLPALAPPLVRLLSVGARGPAGSLARESALAAARRTASTATPVLMTIGLAGASLAGTATLSATQALGMRDHVTAAAIVVPYGPAALSDAVTAEAGRAPGVASAVPVKRSSAYDDRDGMIRQRAAWYVDGPSSPAVLRLPVVAGTLDRLTGETVAVSRAMAETHRWTVGTQADLWLGDGAAARLRVVAVVEDRLGLPDVVLPWTLASGYSARPRPDAVYLALDAGADRTAIGEALRPLGAGLVSAGDHLSTLDAEFDRLARLALLTIIGMALAYTGVSVANTQLMATSGRSGDLTALRLAGATRRQLRRIVGREAVLVTATGALLAFAVVAATLGLVTAALLPAVSRMVIVVPWTTLVPITIGCGLIASLAGLVPLAGRRLR</sequence>
<dbReference type="RefSeq" id="WP_380757602.1">
    <property type="nucleotide sequence ID" value="NZ_JBHSRF010000043.1"/>
</dbReference>
<evidence type="ECO:0000256" key="6">
    <source>
        <dbReference type="ARBA" id="ARBA00038076"/>
    </source>
</evidence>
<dbReference type="PANTHER" id="PTHR30572">
    <property type="entry name" value="MEMBRANE COMPONENT OF TRANSPORTER-RELATED"/>
    <property type="match status" value="1"/>
</dbReference>
<evidence type="ECO:0000256" key="7">
    <source>
        <dbReference type="SAM" id="Phobius"/>
    </source>
</evidence>
<feature type="transmembrane region" description="Helical" evidence="7">
    <location>
        <begin position="337"/>
        <end position="361"/>
    </location>
</feature>
<dbReference type="InterPro" id="IPR050250">
    <property type="entry name" value="Macrolide_Exporter_MacB"/>
</dbReference>
<accession>A0ABW1NM76</accession>
<evidence type="ECO:0000256" key="5">
    <source>
        <dbReference type="ARBA" id="ARBA00023136"/>
    </source>
</evidence>
<gene>
    <name evidence="9" type="ORF">ACFP1K_25250</name>
</gene>